<evidence type="ECO:0008006" key="4">
    <source>
        <dbReference type="Google" id="ProtNLM"/>
    </source>
</evidence>
<sequence length="227" mass="23348">MKLFRTITLVGTVVPLAMACQGSPSAEQSAEGGTLSDAPAATAVIEQSGFGGSGDYLWVTSTVRDVPVGQFATVSFNLFGADGALLATESQVEQAVNPGARITVGTQVSVPNGQPVTRVEPTLEVSDHPQTKPVEFSDVVLEVGPVTIGQDTFGSPTADAELTNPSDQQIPAARVGVICFDPHGQIIGGGSEFPDVVPANGKVKVSARLVVTGIPDRCEMTAQPSAF</sequence>
<dbReference type="PROSITE" id="PS51257">
    <property type="entry name" value="PROKAR_LIPOPROTEIN"/>
    <property type="match status" value="1"/>
</dbReference>
<organism evidence="2 3">
    <name type="scientific">Mycolicibacterium thermoresistibile (strain ATCC 19527 / DSM 44167 / CIP 105390 / JCM 6362 / NCTC 10409 / 316)</name>
    <name type="common">Mycobacterium thermoresistibile</name>
    <dbReference type="NCBI Taxonomy" id="1078020"/>
    <lineage>
        <taxon>Bacteria</taxon>
        <taxon>Bacillati</taxon>
        <taxon>Actinomycetota</taxon>
        <taxon>Actinomycetes</taxon>
        <taxon>Mycobacteriales</taxon>
        <taxon>Mycobacteriaceae</taxon>
        <taxon>Mycolicibacterium</taxon>
    </lineage>
</organism>
<dbReference type="AlphaFoldDB" id="G7CFY9"/>
<dbReference type="eggNOG" id="ENOG50346IV">
    <property type="taxonomic scope" value="Bacteria"/>
</dbReference>
<reference evidence="2 3" key="1">
    <citation type="submission" date="2011-11" db="EMBL/GenBank/DDBJ databases">
        <authorList>
            <consortium name="Tuberculosis Structural Genomics Consortium"/>
            <person name="Ioerger T.R."/>
        </authorList>
    </citation>
    <scope>NUCLEOTIDE SEQUENCE [LARGE SCALE GENOMIC DNA]</scope>
    <source>
        <strain evidence="3">ATCC 19527 / DSM 44167 / CIP 105390 / JCM 6362 / NCTC 10409 / 316</strain>
    </source>
</reference>
<dbReference type="PATRIC" id="fig|1078020.3.peg.1878"/>
<evidence type="ECO:0000313" key="3">
    <source>
        <dbReference type="Proteomes" id="UP000004915"/>
    </source>
</evidence>
<feature type="signal peptide" evidence="1">
    <location>
        <begin position="1"/>
        <end position="19"/>
    </location>
</feature>
<feature type="chain" id="PRO_5039163287" description="Lipoprotein" evidence="1">
    <location>
        <begin position="20"/>
        <end position="227"/>
    </location>
</feature>
<comment type="caution">
    <text evidence="2">The sequence shown here is derived from an EMBL/GenBank/DDBJ whole genome shotgun (WGS) entry which is preliminary data.</text>
</comment>
<protein>
    <recommendedName>
        <fullName evidence="4">Lipoprotein</fullName>
    </recommendedName>
</protein>
<keyword evidence="3" id="KW-1185">Reference proteome</keyword>
<dbReference type="Proteomes" id="UP000004915">
    <property type="component" value="Unassembled WGS sequence"/>
</dbReference>
<gene>
    <name evidence="2" type="ORF">KEK_09552</name>
</gene>
<accession>G7CFY9</accession>
<evidence type="ECO:0000256" key="1">
    <source>
        <dbReference type="SAM" id="SignalP"/>
    </source>
</evidence>
<dbReference type="EMBL" id="AGVE01000042">
    <property type="protein sequence ID" value="EHI13418.1"/>
    <property type="molecule type" value="Genomic_DNA"/>
</dbReference>
<proteinExistence type="predicted"/>
<name>G7CFY9_MYCT3</name>
<evidence type="ECO:0000313" key="2">
    <source>
        <dbReference type="EMBL" id="EHI13418.1"/>
    </source>
</evidence>
<keyword evidence="1" id="KW-0732">Signal</keyword>